<dbReference type="PANTHER" id="PTHR45669">
    <property type="entry name" value="GLUTAREDOXIN DOMAIN-CONTAINING CYSTEINE-RICH PROTEIN CG12206-RELATED"/>
    <property type="match status" value="1"/>
</dbReference>
<accession>A0AAD8HVY7</accession>
<feature type="region of interest" description="Disordered" evidence="1">
    <location>
        <begin position="58"/>
        <end position="95"/>
    </location>
</feature>
<dbReference type="Proteomes" id="UP001237642">
    <property type="component" value="Unassembled WGS sequence"/>
</dbReference>
<dbReference type="EMBL" id="JAUIZM010000007">
    <property type="protein sequence ID" value="KAK1373973.1"/>
    <property type="molecule type" value="Genomic_DNA"/>
</dbReference>
<comment type="caution">
    <text evidence="3">The sequence shown here is derived from an EMBL/GenBank/DDBJ whole genome shotgun (WGS) entry which is preliminary data.</text>
</comment>
<evidence type="ECO:0000313" key="4">
    <source>
        <dbReference type="Proteomes" id="UP001237642"/>
    </source>
</evidence>
<dbReference type="PROSITE" id="PS51354">
    <property type="entry name" value="GLUTAREDOXIN_2"/>
    <property type="match status" value="1"/>
</dbReference>
<sequence length="253" mass="28287">MWRFREKATPKFNKLLSKNYSFKDIESLSENHRISAPPNKPAAIFHRIRRSNAVLRAFSSPTRPPDPVQPPQPEPVQSPPPEPVQPPPPDPKISLKGAENRVVVYLTTLRVVRPTFEACKAVQSILTGFRVSVDERDLSMDSSFTDELQRIFGESEKTQLALPRVFIAGKYIGGAEELRQLNETGELKQILAKLPEADAGVCEECGGFKFVLCEECNGSHKCYTEKSDGFRTCNVCNENGLIRCNSCSYGPIF</sequence>
<organism evidence="3 4">
    <name type="scientific">Heracleum sosnowskyi</name>
    <dbReference type="NCBI Taxonomy" id="360622"/>
    <lineage>
        <taxon>Eukaryota</taxon>
        <taxon>Viridiplantae</taxon>
        <taxon>Streptophyta</taxon>
        <taxon>Embryophyta</taxon>
        <taxon>Tracheophyta</taxon>
        <taxon>Spermatophyta</taxon>
        <taxon>Magnoliopsida</taxon>
        <taxon>eudicotyledons</taxon>
        <taxon>Gunneridae</taxon>
        <taxon>Pentapetalae</taxon>
        <taxon>asterids</taxon>
        <taxon>campanulids</taxon>
        <taxon>Apiales</taxon>
        <taxon>Apiaceae</taxon>
        <taxon>Apioideae</taxon>
        <taxon>apioid superclade</taxon>
        <taxon>Tordylieae</taxon>
        <taxon>Tordyliinae</taxon>
        <taxon>Heracleum</taxon>
    </lineage>
</organism>
<keyword evidence="4" id="KW-1185">Reference proteome</keyword>
<dbReference type="Gene3D" id="3.40.30.10">
    <property type="entry name" value="Glutaredoxin"/>
    <property type="match status" value="1"/>
</dbReference>
<dbReference type="Pfam" id="PF23733">
    <property type="entry name" value="GRXCR1-2_C"/>
    <property type="match status" value="1"/>
</dbReference>
<evidence type="ECO:0000259" key="2">
    <source>
        <dbReference type="Pfam" id="PF00462"/>
    </source>
</evidence>
<name>A0AAD8HVY7_9APIA</name>
<dbReference type="PANTHER" id="PTHR45669:SF26">
    <property type="entry name" value="GLUTAREDOXIN DOMAIN-CONTAINING PROTEIN"/>
    <property type="match status" value="1"/>
</dbReference>
<feature type="domain" description="Glutaredoxin" evidence="2">
    <location>
        <begin position="103"/>
        <end position="172"/>
    </location>
</feature>
<reference evidence="3" key="2">
    <citation type="submission" date="2023-05" db="EMBL/GenBank/DDBJ databases">
        <authorList>
            <person name="Schelkunov M.I."/>
        </authorList>
    </citation>
    <scope>NUCLEOTIDE SEQUENCE</scope>
    <source>
        <strain evidence="3">Hsosn_3</strain>
        <tissue evidence="3">Leaf</tissue>
    </source>
</reference>
<proteinExistence type="predicted"/>
<dbReference type="SUPFAM" id="SSF52833">
    <property type="entry name" value="Thioredoxin-like"/>
    <property type="match status" value="1"/>
</dbReference>
<dbReference type="Pfam" id="PF00462">
    <property type="entry name" value="Glutaredoxin"/>
    <property type="match status" value="1"/>
</dbReference>
<dbReference type="CDD" id="cd03031">
    <property type="entry name" value="GRX_GRX_like"/>
    <property type="match status" value="1"/>
</dbReference>
<dbReference type="AlphaFoldDB" id="A0AAD8HVY7"/>
<evidence type="ECO:0000313" key="3">
    <source>
        <dbReference type="EMBL" id="KAK1373973.1"/>
    </source>
</evidence>
<reference evidence="3" key="1">
    <citation type="submission" date="2023-02" db="EMBL/GenBank/DDBJ databases">
        <title>Genome of toxic invasive species Heracleum sosnowskyi carries increased number of genes despite the absence of recent whole-genome duplications.</title>
        <authorList>
            <person name="Schelkunov M."/>
            <person name="Shtratnikova V."/>
            <person name="Makarenko M."/>
            <person name="Klepikova A."/>
            <person name="Omelchenko D."/>
            <person name="Novikova G."/>
            <person name="Obukhova E."/>
            <person name="Bogdanov V."/>
            <person name="Penin A."/>
            <person name="Logacheva M."/>
        </authorList>
    </citation>
    <scope>NUCLEOTIDE SEQUENCE</scope>
    <source>
        <strain evidence="3">Hsosn_3</strain>
        <tissue evidence="3">Leaf</tissue>
    </source>
</reference>
<dbReference type="InterPro" id="IPR036249">
    <property type="entry name" value="Thioredoxin-like_sf"/>
</dbReference>
<evidence type="ECO:0000256" key="1">
    <source>
        <dbReference type="SAM" id="MobiDB-lite"/>
    </source>
</evidence>
<dbReference type="InterPro" id="IPR002109">
    <property type="entry name" value="Glutaredoxin"/>
</dbReference>
<gene>
    <name evidence="3" type="ORF">POM88_030166</name>
</gene>
<feature type="compositionally biased region" description="Pro residues" evidence="1">
    <location>
        <begin position="62"/>
        <end position="91"/>
    </location>
</feature>
<protein>
    <submittedName>
        <fullName evidence="3">Glutaredoxin domain-containing protein</fullName>
    </submittedName>
</protein>